<dbReference type="Proteomes" id="UP001437256">
    <property type="component" value="Unassembled WGS sequence"/>
</dbReference>
<dbReference type="InterPro" id="IPR010905">
    <property type="entry name" value="Glyco_hydro_88"/>
</dbReference>
<comment type="caution">
    <text evidence="5">The sequence shown here is derived from an EMBL/GenBank/DDBJ whole genome shotgun (WGS) entry which is preliminary data.</text>
</comment>
<feature type="compositionally biased region" description="Low complexity" evidence="2">
    <location>
        <begin position="107"/>
        <end position="136"/>
    </location>
</feature>
<gene>
    <name evidence="5" type="ORF">AAF712_006130</name>
</gene>
<evidence type="ECO:0000256" key="3">
    <source>
        <dbReference type="SAM" id="Phobius"/>
    </source>
</evidence>
<protein>
    <recommendedName>
        <fullName evidence="7">Glycoside hydrolase family 105 protein</fullName>
    </recommendedName>
</protein>
<evidence type="ECO:0000313" key="5">
    <source>
        <dbReference type="EMBL" id="KAL0066739.1"/>
    </source>
</evidence>
<reference evidence="5 6" key="1">
    <citation type="submission" date="2024-05" db="EMBL/GenBank/DDBJ databases">
        <title>A draft genome resource for the thread blight pathogen Marasmius tenuissimus strain MS-2.</title>
        <authorList>
            <person name="Yulfo-Soto G.E."/>
            <person name="Baruah I.K."/>
            <person name="Amoako-Attah I."/>
            <person name="Bukari Y."/>
            <person name="Meinhardt L.W."/>
            <person name="Bailey B.A."/>
            <person name="Cohen S.P."/>
        </authorList>
    </citation>
    <scope>NUCLEOTIDE SEQUENCE [LARGE SCALE GENOMIC DNA]</scope>
    <source>
        <strain evidence="5 6">MS-2</strain>
    </source>
</reference>
<proteinExistence type="predicted"/>
<keyword evidence="3" id="KW-0472">Membrane</keyword>
<keyword evidence="3" id="KW-1133">Transmembrane helix</keyword>
<sequence length="464" mass="50860">MLCSALSWSCLPVCLLLTLTARVTYARSPQPLDTLPDSLVNDVKARLAQAALLSWELGTRAQALLELDASNYSVFSPNRPIPQDASGSISDVMDIARSVVRNRTNSFTTTATTTGSATSTFTSPSSSSTSLTGLRPLMRDDSAADPASIGPAVLLAAWTNQQAQDGLDYMAAASDQLAYLYSSAVPKTNDGAISHRVTEVQLWSDFVYMVPPFLAYYGIQTNNRTLIAAAYEQIRLYRSYLLDKDADNLWKHVVLGSGRQGFPGNDEGHWATGNGWAAAGMLRVLATIKYSNYSDSFQSEQADLISWTNEIHRGMYSHIDSTHIFTNYVFPRRSSVNTSFHDAASTALLASTVYRIALLAEQYHYLPAAEKSREALYSVYNNGSMVHFTSDGWLTPVVNPHWYGASGEKSAEGQAFVLMMHAAHEEWVRDGSKGANSARRMDVAWSIYILSIMVAIFSGLWSGM</sequence>
<keyword evidence="3" id="KW-0812">Transmembrane</keyword>
<organism evidence="5 6">
    <name type="scientific">Marasmius tenuissimus</name>
    <dbReference type="NCBI Taxonomy" id="585030"/>
    <lineage>
        <taxon>Eukaryota</taxon>
        <taxon>Fungi</taxon>
        <taxon>Dikarya</taxon>
        <taxon>Basidiomycota</taxon>
        <taxon>Agaricomycotina</taxon>
        <taxon>Agaricomycetes</taxon>
        <taxon>Agaricomycetidae</taxon>
        <taxon>Agaricales</taxon>
        <taxon>Marasmiineae</taxon>
        <taxon>Marasmiaceae</taxon>
        <taxon>Marasmius</taxon>
    </lineage>
</organism>
<evidence type="ECO:0000256" key="2">
    <source>
        <dbReference type="SAM" id="MobiDB-lite"/>
    </source>
</evidence>
<evidence type="ECO:0000256" key="1">
    <source>
        <dbReference type="ARBA" id="ARBA00022801"/>
    </source>
</evidence>
<accession>A0ABR3A028</accession>
<dbReference type="PANTHER" id="PTHR41814">
    <property type="entry name" value="EXPRESSED PROTEIN"/>
    <property type="match status" value="1"/>
</dbReference>
<dbReference type="PANTHER" id="PTHR41814:SF1">
    <property type="entry name" value="CELLULASE"/>
    <property type="match status" value="1"/>
</dbReference>
<evidence type="ECO:0000256" key="4">
    <source>
        <dbReference type="SAM" id="SignalP"/>
    </source>
</evidence>
<dbReference type="Gene3D" id="1.50.10.10">
    <property type="match status" value="1"/>
</dbReference>
<evidence type="ECO:0008006" key="7">
    <source>
        <dbReference type="Google" id="ProtNLM"/>
    </source>
</evidence>
<evidence type="ECO:0000313" key="6">
    <source>
        <dbReference type="Proteomes" id="UP001437256"/>
    </source>
</evidence>
<keyword evidence="4" id="KW-0732">Signal</keyword>
<dbReference type="InterPro" id="IPR012341">
    <property type="entry name" value="6hp_glycosidase-like_sf"/>
</dbReference>
<dbReference type="EMBL" id="JBBXMP010000032">
    <property type="protein sequence ID" value="KAL0066739.1"/>
    <property type="molecule type" value="Genomic_DNA"/>
</dbReference>
<keyword evidence="6" id="KW-1185">Reference proteome</keyword>
<dbReference type="Pfam" id="PF07470">
    <property type="entry name" value="Glyco_hydro_88"/>
    <property type="match status" value="1"/>
</dbReference>
<name>A0ABR3A028_9AGAR</name>
<feature type="region of interest" description="Disordered" evidence="2">
    <location>
        <begin position="107"/>
        <end position="137"/>
    </location>
</feature>
<keyword evidence="1" id="KW-0378">Hydrolase</keyword>
<feature type="chain" id="PRO_5045363872" description="Glycoside hydrolase family 105 protein" evidence="4">
    <location>
        <begin position="27"/>
        <end position="464"/>
    </location>
</feature>
<feature type="signal peptide" evidence="4">
    <location>
        <begin position="1"/>
        <end position="26"/>
    </location>
</feature>
<dbReference type="InterPro" id="IPR008928">
    <property type="entry name" value="6-hairpin_glycosidase_sf"/>
</dbReference>
<dbReference type="SUPFAM" id="SSF48208">
    <property type="entry name" value="Six-hairpin glycosidases"/>
    <property type="match status" value="1"/>
</dbReference>
<feature type="transmembrane region" description="Helical" evidence="3">
    <location>
        <begin position="443"/>
        <end position="461"/>
    </location>
</feature>